<gene>
    <name evidence="1" type="ORF">TM448A09051_0002</name>
</gene>
<accession>A0A6H2A6X8</accession>
<reference evidence="1" key="1">
    <citation type="submission" date="2020-03" db="EMBL/GenBank/DDBJ databases">
        <title>The deep terrestrial virosphere.</title>
        <authorList>
            <person name="Holmfeldt K."/>
            <person name="Nilsson E."/>
            <person name="Simone D."/>
            <person name="Lopez-Fernandez M."/>
            <person name="Wu X."/>
            <person name="de Brujin I."/>
            <person name="Lundin D."/>
            <person name="Andersson A."/>
            <person name="Bertilsson S."/>
            <person name="Dopson M."/>
        </authorList>
    </citation>
    <scope>NUCLEOTIDE SEQUENCE</scope>
    <source>
        <strain evidence="1">TM448A09051</strain>
    </source>
</reference>
<protein>
    <submittedName>
        <fullName evidence="1">Putative host-nuclease inhibitor protein</fullName>
    </submittedName>
</protein>
<sequence>MNNIDVFKTTIEDDLKEIAKCKLDILILNRQNDILCKQNNEEIERLNNIVGNRELSLEENLSKSGEKKIETIAGWCAYRVMPDSWSYDDGKIIDWCKLNSYGYYHVVEILDKLKLKKAIQDKTVKAPREGLTITPQKPKFNYKLKGGI</sequence>
<evidence type="ECO:0000313" key="1">
    <source>
        <dbReference type="EMBL" id="QJA55295.1"/>
    </source>
</evidence>
<organism evidence="1">
    <name type="scientific">viral metagenome</name>
    <dbReference type="NCBI Taxonomy" id="1070528"/>
    <lineage>
        <taxon>unclassified sequences</taxon>
        <taxon>metagenomes</taxon>
        <taxon>organismal metagenomes</taxon>
    </lineage>
</organism>
<proteinExistence type="predicted"/>
<dbReference type="AlphaFoldDB" id="A0A6H2A6X8"/>
<name>A0A6H2A6X8_9ZZZZ</name>
<dbReference type="EMBL" id="MT144586">
    <property type="protein sequence ID" value="QJA55295.1"/>
    <property type="molecule type" value="Genomic_DNA"/>
</dbReference>